<organism evidence="5">
    <name type="scientific">marine sediment metagenome</name>
    <dbReference type="NCBI Taxonomy" id="412755"/>
    <lineage>
        <taxon>unclassified sequences</taxon>
        <taxon>metagenomes</taxon>
        <taxon>ecological metagenomes</taxon>
    </lineage>
</organism>
<gene>
    <name evidence="5" type="ORF">LCGC14_0064350</name>
</gene>
<dbReference type="AlphaFoldDB" id="A0A0F9Y441"/>
<dbReference type="InterPro" id="IPR012349">
    <property type="entry name" value="Split_barrel_FMN-bd"/>
</dbReference>
<evidence type="ECO:0008006" key="6">
    <source>
        <dbReference type="Google" id="ProtNLM"/>
    </source>
</evidence>
<dbReference type="Gene3D" id="2.40.10.220">
    <property type="entry name" value="predicted glycosyltransferase like domains"/>
    <property type="match status" value="1"/>
</dbReference>
<comment type="caution">
    <text evidence="5">The sequence shown here is derived from an EMBL/GenBank/DDBJ whole genome shotgun (WGS) entry which is preliminary data.</text>
</comment>
<accession>A0A0F9Y441</accession>
<proteinExistence type="predicted"/>
<dbReference type="Gene3D" id="2.30.110.10">
    <property type="entry name" value="Electron Transport, Fmn-binding Protein, Chain A"/>
    <property type="match status" value="1"/>
</dbReference>
<dbReference type="Pfam" id="PF07238">
    <property type="entry name" value="PilZ"/>
    <property type="match status" value="1"/>
</dbReference>
<feature type="domain" description="Type III secretion system flagellar brake protein YcgR PilZN" evidence="4">
    <location>
        <begin position="86"/>
        <end position="169"/>
    </location>
</feature>
<dbReference type="EMBL" id="LAZR01000015">
    <property type="protein sequence ID" value="KKO06627.1"/>
    <property type="molecule type" value="Genomic_DNA"/>
</dbReference>
<reference evidence="5" key="1">
    <citation type="journal article" date="2015" name="Nature">
        <title>Complex archaea that bridge the gap between prokaryotes and eukaryotes.</title>
        <authorList>
            <person name="Spang A."/>
            <person name="Saw J.H."/>
            <person name="Jorgensen S.L."/>
            <person name="Zaremba-Niedzwiedzka K."/>
            <person name="Martijn J."/>
            <person name="Lind A.E."/>
            <person name="van Eijk R."/>
            <person name="Schleper C."/>
            <person name="Guy L."/>
            <person name="Ettema T.J."/>
        </authorList>
    </citation>
    <scope>NUCLEOTIDE SEQUENCE</scope>
</reference>
<evidence type="ECO:0000256" key="1">
    <source>
        <dbReference type="ARBA" id="ARBA00022741"/>
    </source>
</evidence>
<dbReference type="GO" id="GO:0035438">
    <property type="term" value="F:cyclic-di-GMP binding"/>
    <property type="evidence" value="ECO:0007669"/>
    <property type="project" value="InterPro"/>
</dbReference>
<dbReference type="InterPro" id="IPR009926">
    <property type="entry name" value="T3SS_YcgR_PilZN"/>
</dbReference>
<dbReference type="SUPFAM" id="SSF141371">
    <property type="entry name" value="PilZ domain-like"/>
    <property type="match status" value="2"/>
</dbReference>
<evidence type="ECO:0000313" key="5">
    <source>
        <dbReference type="EMBL" id="KKO06627.1"/>
    </source>
</evidence>
<dbReference type="Pfam" id="PF12945">
    <property type="entry name" value="PilZNR"/>
    <property type="match status" value="1"/>
</dbReference>
<protein>
    <recommendedName>
        <fullName evidence="6">PilZ domain-containing protein</fullName>
    </recommendedName>
</protein>
<evidence type="ECO:0000259" key="4">
    <source>
        <dbReference type="Pfam" id="PF12945"/>
    </source>
</evidence>
<name>A0A0F9Y441_9ZZZZ</name>
<evidence type="ECO:0000259" key="3">
    <source>
        <dbReference type="Pfam" id="PF07238"/>
    </source>
</evidence>
<keyword evidence="2" id="KW-0975">Bacterial flagellum</keyword>
<feature type="domain" description="PilZ" evidence="3">
    <location>
        <begin position="178"/>
        <end position="282"/>
    </location>
</feature>
<evidence type="ECO:0000256" key="2">
    <source>
        <dbReference type="ARBA" id="ARBA00023143"/>
    </source>
</evidence>
<sequence>MPLIPLKENDIALGVPLPWSVMDAEGKVIFEQSRTVDNQPLLTQLFKLGLYRSAPETDADEKLDVAGNGSQAEVQLSTLAQVQLAPGDLVQLQTLHPTHAERYQVRMIGFHAPVSILVSTPIVQGRLAFIKEGQQFLVRGFVGKDAVAYKTRVLKSNLSPFPYLHLAYPETVQSMRIRSSARVSVELVTSVMGPSGQAGAKLIDLSVGGARLLSPRPFAEKGDEVKMSFRINPSGLDVYMTIKAKVRAVHRDETGQGNVATGVEFSALTDQDRLYLTNMVYQNLLKDTL</sequence>
<dbReference type="InterPro" id="IPR009875">
    <property type="entry name" value="PilZ_domain"/>
</dbReference>
<keyword evidence="1" id="KW-0547">Nucleotide-binding</keyword>